<keyword evidence="3" id="KW-0964">Secreted</keyword>
<dbReference type="GO" id="GO:0005576">
    <property type="term" value="C:extracellular region"/>
    <property type="evidence" value="ECO:0007669"/>
    <property type="project" value="UniProtKB-SubCell"/>
</dbReference>
<sequence>MTEVELLCGILGNKRLAFTVKIAVSAKVEELRQVIASSQLVDTPSKQVRLYRVIDADLGRFVSSGAPVEFQGSETVDSFREIVTLPSKNVHIIVHFRSEEKAPLDESEQEDIGLRGLWQYSNVTFEMLPDKDELIQLFKRPLPFRVRTENHHIADRIFAADGPEIRCDALSSMNSENGTHQPKNESVFKKDNPIKAFYNLAFVLGQMSNCSKLASPCRLSPFKANKTKWGSVEFVNCKYVEDKLQLTIRRDHCASGSEYKRIVGIYKHLNNLNRMRAHQGLQCVGELHRYQSFRSRRASHCGGREVEDAPMDAGEANTRLEQIWDPETIRAIGTLTLDELRGFLLRPLPFRIPLIDTALPLKSLADGTDVATVLRAIDEDHTAPVPRKRLKAYDKERRSQSHWHVPPGKRPDGIMTCDGMVVLRMEEKRSGMNLEVSREELTEKMVPWHHMYYGDAPYILDYASSGEKLEIVVINNAREATILVSLQ</sequence>
<feature type="domain" description="Crinkler effector protein N-terminal" evidence="4">
    <location>
        <begin position="4"/>
        <end position="94"/>
    </location>
</feature>
<keyword evidence="6" id="KW-1185">Reference proteome</keyword>
<accession>A0A9W6UA41</accession>
<evidence type="ECO:0000313" key="5">
    <source>
        <dbReference type="EMBL" id="GMF29482.1"/>
    </source>
</evidence>
<evidence type="ECO:0000313" key="6">
    <source>
        <dbReference type="Proteomes" id="UP001165083"/>
    </source>
</evidence>
<evidence type="ECO:0000256" key="2">
    <source>
        <dbReference type="ARBA" id="ARBA00004613"/>
    </source>
</evidence>
<dbReference type="Proteomes" id="UP001165083">
    <property type="component" value="Unassembled WGS sequence"/>
</dbReference>
<dbReference type="OrthoDB" id="2438138at2759"/>
<dbReference type="EMBL" id="BSXW01000780">
    <property type="protein sequence ID" value="GMF29482.1"/>
    <property type="molecule type" value="Genomic_DNA"/>
</dbReference>
<dbReference type="GO" id="GO:0043657">
    <property type="term" value="C:host cell"/>
    <property type="evidence" value="ECO:0007669"/>
    <property type="project" value="UniProtKB-SubCell"/>
</dbReference>
<evidence type="ECO:0000256" key="3">
    <source>
        <dbReference type="ARBA" id="ARBA00022525"/>
    </source>
</evidence>
<evidence type="ECO:0000256" key="1">
    <source>
        <dbReference type="ARBA" id="ARBA00004340"/>
    </source>
</evidence>
<dbReference type="Pfam" id="PF20147">
    <property type="entry name" value="Crinkler"/>
    <property type="match status" value="1"/>
</dbReference>
<name>A0A9W6UA41_9STRA</name>
<comment type="subcellular location">
    <subcellularLocation>
        <location evidence="1">Host cell</location>
    </subcellularLocation>
    <subcellularLocation>
        <location evidence="2">Secreted</location>
    </subcellularLocation>
</comment>
<dbReference type="AlphaFoldDB" id="A0A9W6UA41"/>
<dbReference type="InterPro" id="IPR045379">
    <property type="entry name" value="Crinkler_N"/>
</dbReference>
<evidence type="ECO:0000259" key="4">
    <source>
        <dbReference type="Pfam" id="PF20147"/>
    </source>
</evidence>
<reference evidence="5" key="1">
    <citation type="submission" date="2023-04" db="EMBL/GenBank/DDBJ databases">
        <title>Phytophthora lilii NBRC 32176.</title>
        <authorList>
            <person name="Ichikawa N."/>
            <person name="Sato H."/>
            <person name="Tonouchi N."/>
        </authorList>
    </citation>
    <scope>NUCLEOTIDE SEQUENCE</scope>
    <source>
        <strain evidence="5">NBRC 32176</strain>
    </source>
</reference>
<proteinExistence type="predicted"/>
<comment type="caution">
    <text evidence="5">The sequence shown here is derived from an EMBL/GenBank/DDBJ whole genome shotgun (WGS) entry which is preliminary data.</text>
</comment>
<gene>
    <name evidence="5" type="ORF">Plil01_001252300</name>
</gene>
<organism evidence="5 6">
    <name type="scientific">Phytophthora lilii</name>
    <dbReference type="NCBI Taxonomy" id="2077276"/>
    <lineage>
        <taxon>Eukaryota</taxon>
        <taxon>Sar</taxon>
        <taxon>Stramenopiles</taxon>
        <taxon>Oomycota</taxon>
        <taxon>Peronosporomycetes</taxon>
        <taxon>Peronosporales</taxon>
        <taxon>Peronosporaceae</taxon>
        <taxon>Phytophthora</taxon>
    </lineage>
</organism>
<protein>
    <submittedName>
        <fullName evidence="5">Unnamed protein product</fullName>
    </submittedName>
</protein>